<dbReference type="GO" id="GO:0005737">
    <property type="term" value="C:cytoplasm"/>
    <property type="evidence" value="ECO:0007669"/>
    <property type="project" value="TreeGrafter"/>
</dbReference>
<gene>
    <name evidence="6" type="ORF">J3R75_003311</name>
</gene>
<dbReference type="InterPro" id="IPR014718">
    <property type="entry name" value="GH-type_carb-bd"/>
</dbReference>
<accession>A0AAE4APD3</accession>
<sequence>MDIASLNAKYAIPGQVEIVAGRGGLPTINVNNNAAKSEISIMGGHVLTYQPKGEDEMLWLSKKSDFADGLPIRGGIPICWPWFGPHPTDKSQPLHGFVRTMMWDICSICAPTPERTIVVLVIKDNDHTRAIWNFPFKLELEVSIGERLEVTLRTYNSGCTPFHITQGIHTYFGVKDVSAITIHGFDGVSYFNKVGGANNTLIQQGPIKVDKEIDAVFLNCAGAAELEDHAGKRHIRIDKEGSNSAVVWNPWIERSKNLPGYEPTSYQTMVCIETCNALADGRDIAPGGTHALKANISRL</sequence>
<proteinExistence type="inferred from homology"/>
<dbReference type="EMBL" id="JAUSVL010000001">
    <property type="protein sequence ID" value="MDQ0291204.1"/>
    <property type="molecule type" value="Genomic_DNA"/>
</dbReference>
<keyword evidence="3 4" id="KW-0413">Isomerase</keyword>
<evidence type="ECO:0000256" key="1">
    <source>
        <dbReference type="ARBA" id="ARBA00001096"/>
    </source>
</evidence>
<comment type="catalytic activity">
    <reaction evidence="1">
        <text>alpha-D-glucose 6-phosphate = beta-D-glucose 6-phosphate</text>
        <dbReference type="Rhea" id="RHEA:16249"/>
        <dbReference type="ChEBI" id="CHEBI:58225"/>
        <dbReference type="ChEBI" id="CHEBI:58247"/>
        <dbReference type="EC" id="5.1.3.15"/>
    </reaction>
</comment>
<dbReference type="InterPro" id="IPR008183">
    <property type="entry name" value="Aldose_1/G6P_1-epimerase"/>
</dbReference>
<dbReference type="GO" id="GO:0030246">
    <property type="term" value="F:carbohydrate binding"/>
    <property type="evidence" value="ECO:0007669"/>
    <property type="project" value="UniProtKB-UniRule"/>
</dbReference>
<dbReference type="AlphaFoldDB" id="A0AAE4APD3"/>
<dbReference type="Gene3D" id="2.70.98.10">
    <property type="match status" value="1"/>
</dbReference>
<dbReference type="RefSeq" id="WP_307263651.1">
    <property type="nucleotide sequence ID" value="NZ_JAUSVL010000001.1"/>
</dbReference>
<dbReference type="SUPFAM" id="SSF74650">
    <property type="entry name" value="Galactose mutarotase-like"/>
    <property type="match status" value="1"/>
</dbReference>
<name>A0AAE4APD3_9BACT</name>
<dbReference type="CDD" id="cd09020">
    <property type="entry name" value="D-hex-6-P-epi_like"/>
    <property type="match status" value="1"/>
</dbReference>
<keyword evidence="7" id="KW-1185">Reference proteome</keyword>
<feature type="active site" evidence="5">
    <location>
        <position position="273"/>
    </location>
</feature>
<dbReference type="InterPro" id="IPR011013">
    <property type="entry name" value="Gal_mutarotase_sf_dom"/>
</dbReference>
<protein>
    <recommendedName>
        <fullName evidence="4">Putative glucose-6-phosphate 1-epimerase</fullName>
        <ecNumber evidence="4">5.1.3.15</ecNumber>
    </recommendedName>
</protein>
<reference evidence="6" key="1">
    <citation type="submission" date="2023-07" db="EMBL/GenBank/DDBJ databases">
        <title>Genomic Encyclopedia of Type Strains, Phase IV (KMG-IV): sequencing the most valuable type-strain genomes for metagenomic binning, comparative biology and taxonomic classification.</title>
        <authorList>
            <person name="Goeker M."/>
        </authorList>
    </citation>
    <scope>NUCLEOTIDE SEQUENCE</scope>
    <source>
        <strain evidence="6">DSM 24202</strain>
    </source>
</reference>
<dbReference type="EC" id="5.1.3.15" evidence="4"/>
<dbReference type="Pfam" id="PF01263">
    <property type="entry name" value="Aldose_epim"/>
    <property type="match status" value="1"/>
</dbReference>
<dbReference type="PANTHER" id="PTHR11122:SF13">
    <property type="entry name" value="GLUCOSE-6-PHOSPHATE 1-EPIMERASE"/>
    <property type="match status" value="1"/>
</dbReference>
<evidence type="ECO:0000256" key="4">
    <source>
        <dbReference type="PIRNR" id="PIRNR016020"/>
    </source>
</evidence>
<dbReference type="GO" id="GO:0047938">
    <property type="term" value="F:glucose-6-phosphate 1-epimerase activity"/>
    <property type="evidence" value="ECO:0007669"/>
    <property type="project" value="UniProtKB-UniRule"/>
</dbReference>
<organism evidence="6 7">
    <name type="scientific">Oligosphaera ethanolica</name>
    <dbReference type="NCBI Taxonomy" id="760260"/>
    <lineage>
        <taxon>Bacteria</taxon>
        <taxon>Pseudomonadati</taxon>
        <taxon>Lentisphaerota</taxon>
        <taxon>Oligosphaeria</taxon>
        <taxon>Oligosphaerales</taxon>
        <taxon>Oligosphaeraceae</taxon>
        <taxon>Oligosphaera</taxon>
    </lineage>
</organism>
<evidence type="ECO:0000256" key="3">
    <source>
        <dbReference type="ARBA" id="ARBA00023235"/>
    </source>
</evidence>
<comment type="similarity">
    <text evidence="2 4">Belongs to the glucose-6-phosphate 1-epimerase family.</text>
</comment>
<dbReference type="Proteomes" id="UP001238163">
    <property type="component" value="Unassembled WGS sequence"/>
</dbReference>
<dbReference type="GO" id="GO:0005975">
    <property type="term" value="P:carbohydrate metabolic process"/>
    <property type="evidence" value="ECO:0007669"/>
    <property type="project" value="InterPro"/>
</dbReference>
<comment type="caution">
    <text evidence="6">The sequence shown here is derived from an EMBL/GenBank/DDBJ whole genome shotgun (WGS) entry which is preliminary data.</text>
</comment>
<evidence type="ECO:0000313" key="6">
    <source>
        <dbReference type="EMBL" id="MDQ0291204.1"/>
    </source>
</evidence>
<dbReference type="PANTHER" id="PTHR11122">
    <property type="entry name" value="APOSPORY-ASSOCIATED PROTEIN C-RELATED"/>
    <property type="match status" value="1"/>
</dbReference>
<evidence type="ECO:0000256" key="2">
    <source>
        <dbReference type="ARBA" id="ARBA00005866"/>
    </source>
</evidence>
<evidence type="ECO:0000256" key="5">
    <source>
        <dbReference type="PIRSR" id="PIRSR016020-1"/>
    </source>
</evidence>
<feature type="active site" evidence="5">
    <location>
        <position position="169"/>
    </location>
</feature>
<dbReference type="PIRSF" id="PIRSF016020">
    <property type="entry name" value="PHexose_mutarotase"/>
    <property type="match status" value="1"/>
</dbReference>
<dbReference type="InterPro" id="IPR025532">
    <property type="entry name" value="G6P_1-epimerase"/>
</dbReference>
<evidence type="ECO:0000313" key="7">
    <source>
        <dbReference type="Proteomes" id="UP001238163"/>
    </source>
</evidence>